<evidence type="ECO:0000313" key="2">
    <source>
        <dbReference type="EMBL" id="TFL03548.1"/>
    </source>
</evidence>
<evidence type="ECO:0008006" key="4">
    <source>
        <dbReference type="Google" id="ProtNLM"/>
    </source>
</evidence>
<dbReference type="AlphaFoldDB" id="A0A5C3QQ90"/>
<gene>
    <name evidence="2" type="ORF">BDV98DRAFT_564390</name>
</gene>
<accession>A0A5C3QQ90</accession>
<dbReference type="EMBL" id="ML178820">
    <property type="protein sequence ID" value="TFL03548.1"/>
    <property type="molecule type" value="Genomic_DNA"/>
</dbReference>
<proteinExistence type="predicted"/>
<reference evidence="2 3" key="1">
    <citation type="journal article" date="2019" name="Nat. Ecol. Evol.">
        <title>Megaphylogeny resolves global patterns of mushroom evolution.</title>
        <authorList>
            <person name="Varga T."/>
            <person name="Krizsan K."/>
            <person name="Foldi C."/>
            <person name="Dima B."/>
            <person name="Sanchez-Garcia M."/>
            <person name="Sanchez-Ramirez S."/>
            <person name="Szollosi G.J."/>
            <person name="Szarkandi J.G."/>
            <person name="Papp V."/>
            <person name="Albert L."/>
            <person name="Andreopoulos W."/>
            <person name="Angelini C."/>
            <person name="Antonin V."/>
            <person name="Barry K.W."/>
            <person name="Bougher N.L."/>
            <person name="Buchanan P."/>
            <person name="Buyck B."/>
            <person name="Bense V."/>
            <person name="Catcheside P."/>
            <person name="Chovatia M."/>
            <person name="Cooper J."/>
            <person name="Damon W."/>
            <person name="Desjardin D."/>
            <person name="Finy P."/>
            <person name="Geml J."/>
            <person name="Haridas S."/>
            <person name="Hughes K."/>
            <person name="Justo A."/>
            <person name="Karasinski D."/>
            <person name="Kautmanova I."/>
            <person name="Kiss B."/>
            <person name="Kocsube S."/>
            <person name="Kotiranta H."/>
            <person name="LaButti K.M."/>
            <person name="Lechner B.E."/>
            <person name="Liimatainen K."/>
            <person name="Lipzen A."/>
            <person name="Lukacs Z."/>
            <person name="Mihaltcheva S."/>
            <person name="Morgado L.N."/>
            <person name="Niskanen T."/>
            <person name="Noordeloos M.E."/>
            <person name="Ohm R.A."/>
            <person name="Ortiz-Santana B."/>
            <person name="Ovrebo C."/>
            <person name="Racz N."/>
            <person name="Riley R."/>
            <person name="Savchenko A."/>
            <person name="Shiryaev A."/>
            <person name="Soop K."/>
            <person name="Spirin V."/>
            <person name="Szebenyi C."/>
            <person name="Tomsovsky M."/>
            <person name="Tulloss R.E."/>
            <person name="Uehling J."/>
            <person name="Grigoriev I.V."/>
            <person name="Vagvolgyi C."/>
            <person name="Papp T."/>
            <person name="Martin F.M."/>
            <person name="Miettinen O."/>
            <person name="Hibbett D.S."/>
            <person name="Nagy L.G."/>
        </authorList>
    </citation>
    <scope>NUCLEOTIDE SEQUENCE [LARGE SCALE GENOMIC DNA]</scope>
    <source>
        <strain evidence="2 3">CBS 309.79</strain>
    </source>
</reference>
<keyword evidence="1" id="KW-0732">Signal</keyword>
<organism evidence="2 3">
    <name type="scientific">Pterulicium gracile</name>
    <dbReference type="NCBI Taxonomy" id="1884261"/>
    <lineage>
        <taxon>Eukaryota</taxon>
        <taxon>Fungi</taxon>
        <taxon>Dikarya</taxon>
        <taxon>Basidiomycota</taxon>
        <taxon>Agaricomycotina</taxon>
        <taxon>Agaricomycetes</taxon>
        <taxon>Agaricomycetidae</taxon>
        <taxon>Agaricales</taxon>
        <taxon>Pleurotineae</taxon>
        <taxon>Pterulaceae</taxon>
        <taxon>Pterulicium</taxon>
    </lineage>
</organism>
<dbReference type="Proteomes" id="UP000305067">
    <property type="component" value="Unassembled WGS sequence"/>
</dbReference>
<feature type="chain" id="PRO_5023008731" description="F-box domain-containing protein" evidence="1">
    <location>
        <begin position="26"/>
        <end position="567"/>
    </location>
</feature>
<feature type="signal peptide" evidence="1">
    <location>
        <begin position="1"/>
        <end position="25"/>
    </location>
</feature>
<keyword evidence="3" id="KW-1185">Reference proteome</keyword>
<evidence type="ECO:0000256" key="1">
    <source>
        <dbReference type="SAM" id="SignalP"/>
    </source>
</evidence>
<protein>
    <recommendedName>
        <fullName evidence="4">F-box domain-containing protein</fullName>
    </recommendedName>
</protein>
<evidence type="ECO:0000313" key="3">
    <source>
        <dbReference type="Proteomes" id="UP000305067"/>
    </source>
</evidence>
<name>A0A5C3QQ90_9AGAR</name>
<sequence>MPPPAPLPPWLWLIIFDYLPDDVLSALIDLNRVFFEYGMKARYAELKVTPDRKTSVPLRTIVRLRHPGVSHTVLRLKVVDSVSDERTMRPDTKLDLRAYSRFTQGRIPHVLLWQASKLGLAKNYRDRKMAALYHQAAQEATEALASLPALVSLDVDVSPSLKPSTLRLVTRLLSSGSVVSGIQTFRIRTSYQVLEALSIEFPTSFPSFDSVTTLHLVIHHVNLDQASYPPPTYFSNAFPKLQDLTLECQSSKGLSSMALAQDHAQFTAFIEAFVDIDPVPPLERLHVRAPLPPPVDAAGISDVLRKLNQLVAKHHDTLRDLDLGSWGGRPYSYVDEASKAMEQWYRHEDSLFRLKFSNLVCLGINLPPDVADHGSVTFGLMLNFLRANVRGGTALRELKIHPRSESDVPMLLSGEPCEVRTAMSYDDVKAVLEVFDPGDGNGVQTGQGGCQLKVLGLPVDILTVPLLDIIESKYPSIEEVSIHWKCLGALDEDEDEVEDENAFLAELSKRRFTRWTKFLYSFPRSWGNYYDWPIFVDSVRNSQRLGEPLSILGTAQAEWLVEQIFRD</sequence>